<dbReference type="SUPFAM" id="SSF52402">
    <property type="entry name" value="Adenine nucleotide alpha hydrolases-like"/>
    <property type="match status" value="1"/>
</dbReference>
<sequence>MNGRALMTNFYFNHDPANLPDFSDDCHPVQMFHTHQNDITKHSLVSKQLLQTVRDLGLNVDADAIDLITIATAVTAADTFELRDNAENAWARKMHLHVPVTDEDMWNFVEPELSSLLNFLTGDQWQFTFEKTTMAMPAPKNSEQAKTKAKSLIGLNSVCLFSGGLDSAVGAIDILNGESDLKPLLVSHAYRGDGAKQEDIKHLLSPPFGELSYSMSPHIIKHLEGKTDISMRGRSFNFLAMAVLGISALRNANCDSSIETIVVPENGYISINPPLTRRRIGSHSTRTTHPNFLSRLESLLRDTGFHVKFVNPYQFKTKGEMLAECVDQDAIEKAVPLSVSCSHWHREHKQCGHCVPCLIRRTSVFHAGFTQDAPYKTKRLRGLIKEKDTRDDLQAVQTAIIRLKQTDNYRSWLRKSGPIPQDKDIREKLESTIKRGLAEVELFLQADKSS</sequence>
<name>A0A7X0NDZ8_9GAMM</name>
<protein>
    <submittedName>
        <fullName evidence="1">Uncharacterized protein</fullName>
    </submittedName>
</protein>
<dbReference type="Gene3D" id="3.40.50.620">
    <property type="entry name" value="HUPs"/>
    <property type="match status" value="1"/>
</dbReference>
<dbReference type="AlphaFoldDB" id="A0A7X0NDZ8"/>
<dbReference type="InterPro" id="IPR014729">
    <property type="entry name" value="Rossmann-like_a/b/a_fold"/>
</dbReference>
<dbReference type="EMBL" id="JACHHU010000001">
    <property type="protein sequence ID" value="MBB6541698.1"/>
    <property type="molecule type" value="Genomic_DNA"/>
</dbReference>
<reference evidence="1 2" key="1">
    <citation type="submission" date="2020-08" db="EMBL/GenBank/DDBJ databases">
        <title>Genomic Encyclopedia of Type Strains, Phase IV (KMG-IV): sequencing the most valuable type-strain genomes for metagenomic binning, comparative biology and taxonomic classification.</title>
        <authorList>
            <person name="Goeker M."/>
        </authorList>
    </citation>
    <scope>NUCLEOTIDE SEQUENCE [LARGE SCALE GENOMIC DNA]</scope>
    <source>
        <strain evidence="1 2">DSM 26287</strain>
    </source>
</reference>
<gene>
    <name evidence="1" type="ORF">HNQ55_000172</name>
</gene>
<accession>A0A7X0NDZ8</accession>
<proteinExistence type="predicted"/>
<dbReference type="RefSeq" id="WP_246454845.1">
    <property type="nucleotide sequence ID" value="NZ_AP027362.1"/>
</dbReference>
<comment type="caution">
    <text evidence="1">The sequence shown here is derived from an EMBL/GenBank/DDBJ whole genome shotgun (WGS) entry which is preliminary data.</text>
</comment>
<evidence type="ECO:0000313" key="1">
    <source>
        <dbReference type="EMBL" id="MBB6541698.1"/>
    </source>
</evidence>
<keyword evidence="2" id="KW-1185">Reference proteome</keyword>
<dbReference type="InterPro" id="IPR049676">
    <property type="entry name" value="QatC"/>
</dbReference>
<organism evidence="1 2">
    <name type="scientific">Thalassotalea piscium</name>
    <dbReference type="NCBI Taxonomy" id="1230533"/>
    <lineage>
        <taxon>Bacteria</taxon>
        <taxon>Pseudomonadati</taxon>
        <taxon>Pseudomonadota</taxon>
        <taxon>Gammaproteobacteria</taxon>
        <taxon>Alteromonadales</taxon>
        <taxon>Colwelliaceae</taxon>
        <taxon>Thalassotalea</taxon>
    </lineage>
</organism>
<dbReference type="Proteomes" id="UP000537141">
    <property type="component" value="Unassembled WGS sequence"/>
</dbReference>
<evidence type="ECO:0000313" key="2">
    <source>
        <dbReference type="Proteomes" id="UP000537141"/>
    </source>
</evidence>
<dbReference type="NCBIfam" id="NF041925">
    <property type="entry name" value="QatC"/>
    <property type="match status" value="1"/>
</dbReference>